<evidence type="ECO:0008006" key="5">
    <source>
        <dbReference type="Google" id="ProtNLM"/>
    </source>
</evidence>
<evidence type="ECO:0000313" key="3">
    <source>
        <dbReference type="EMBL" id="SMB21869.1"/>
    </source>
</evidence>
<feature type="chain" id="PRO_5031066924" description="DUF2782 domain-containing protein" evidence="2">
    <location>
        <begin position="19"/>
        <end position="114"/>
    </location>
</feature>
<feature type="signal peptide" evidence="2">
    <location>
        <begin position="1"/>
        <end position="18"/>
    </location>
</feature>
<organism evidence="3 4">
    <name type="scientific">Sterolibacterium denitrificans</name>
    <dbReference type="NCBI Taxonomy" id="157592"/>
    <lineage>
        <taxon>Bacteria</taxon>
        <taxon>Pseudomonadati</taxon>
        <taxon>Pseudomonadota</taxon>
        <taxon>Betaproteobacteria</taxon>
        <taxon>Nitrosomonadales</taxon>
        <taxon>Sterolibacteriaceae</taxon>
        <taxon>Sterolibacterium</taxon>
    </lineage>
</organism>
<dbReference type="RefSeq" id="WP_154715825.1">
    <property type="nucleotide sequence ID" value="NZ_LT837803.1"/>
</dbReference>
<accession>A0A7Z7HNZ3</accession>
<dbReference type="EMBL" id="LT837803">
    <property type="protein sequence ID" value="SMB21869.1"/>
    <property type="molecule type" value="Genomic_DNA"/>
</dbReference>
<proteinExistence type="predicted"/>
<dbReference type="InterPro" id="IPR021357">
    <property type="entry name" value="DUF2782"/>
</dbReference>
<name>A0A7Z7HNZ3_9PROT</name>
<dbReference type="Pfam" id="PF11191">
    <property type="entry name" value="DUF2782"/>
    <property type="match status" value="1"/>
</dbReference>
<dbReference type="Proteomes" id="UP000242886">
    <property type="component" value="Chromosome SDENCHOL"/>
</dbReference>
<dbReference type="Gene3D" id="2.20.130.30">
    <property type="entry name" value="Protein of unknown function DUF2782"/>
    <property type="match status" value="1"/>
</dbReference>
<evidence type="ECO:0000313" key="4">
    <source>
        <dbReference type="Proteomes" id="UP000242886"/>
    </source>
</evidence>
<protein>
    <recommendedName>
        <fullName evidence="5">DUF2782 domain-containing protein</fullName>
    </recommendedName>
</protein>
<keyword evidence="2" id="KW-0732">Signal</keyword>
<gene>
    <name evidence="3" type="ORF">SDENCHOL_10419</name>
</gene>
<reference evidence="3" key="1">
    <citation type="submission" date="2017-03" db="EMBL/GenBank/DDBJ databases">
        <authorList>
            <consortium name="AG Boll"/>
        </authorList>
    </citation>
    <scope>NUCLEOTIDE SEQUENCE [LARGE SCALE GENOMIC DNA]</scope>
    <source>
        <strain evidence="3">Chol</strain>
    </source>
</reference>
<keyword evidence="4" id="KW-1185">Reference proteome</keyword>
<sequence>MRHTFLLFATLLALPVAAQQLPTDLEPLPEPPPPPPGVVDIDPALEPQVTITKRGEDQVEEYRVNGKLYMLKVTPPHGRSYYLIDEHGDGSMTRQESPDGGHGLRVPMWVIGTF</sequence>
<evidence type="ECO:0000256" key="1">
    <source>
        <dbReference type="SAM" id="MobiDB-lite"/>
    </source>
</evidence>
<feature type="region of interest" description="Disordered" evidence="1">
    <location>
        <begin position="82"/>
        <end position="103"/>
    </location>
</feature>
<dbReference type="AlphaFoldDB" id="A0A7Z7HNZ3"/>
<evidence type="ECO:0000256" key="2">
    <source>
        <dbReference type="SAM" id="SignalP"/>
    </source>
</evidence>